<proteinExistence type="predicted"/>
<reference evidence="2" key="1">
    <citation type="journal article" date="2020" name="mSystems">
        <title>Genome- and Community-Level Interaction Insights into Carbon Utilization and Element Cycling Functions of Hydrothermarchaeota in Hydrothermal Sediment.</title>
        <authorList>
            <person name="Zhou Z."/>
            <person name="Liu Y."/>
            <person name="Xu W."/>
            <person name="Pan J."/>
            <person name="Luo Z.H."/>
            <person name="Li M."/>
        </authorList>
    </citation>
    <scope>NUCLEOTIDE SEQUENCE [LARGE SCALE GENOMIC DNA]</scope>
    <source>
        <strain evidence="2">SpSt-508</strain>
    </source>
</reference>
<keyword evidence="2" id="KW-0378">Hydrolase</keyword>
<dbReference type="Gene3D" id="3.60.15.10">
    <property type="entry name" value="Ribonuclease Z/Hydroxyacylglutathione hydrolase-like"/>
    <property type="match status" value="1"/>
</dbReference>
<gene>
    <name evidence="2" type="ORF">ENS64_16925</name>
</gene>
<sequence length="245" mass="27388">MRVIFLGTGGYHPNERRHTAGVLVPDLGLAFDAGTSAFRLAERVRGRDLQIFLTHAHLDHICGLTYLLVPLLQQELRSCQVYGLPKTLAAVEEHLFARRVFPVRPRFDMVPLPDDVPLDGAVLTWVMLDQHPGGSVGYRVDWAAGPSLAYITDTYADGSYQDFIRGVDVLIHECYFPDSKREWCAQTGHSHTSQVAQLARDSGVGRLFLTHIDPRQAGDDPVGLDSARQIFPRTWLAEDLMEIEV</sequence>
<dbReference type="EMBL" id="DSVQ01000019">
    <property type="protein sequence ID" value="HGT40930.1"/>
    <property type="molecule type" value="Genomic_DNA"/>
</dbReference>
<organism evidence="2">
    <name type="scientific">Schlesneria paludicola</name>
    <dbReference type="NCBI Taxonomy" id="360056"/>
    <lineage>
        <taxon>Bacteria</taxon>
        <taxon>Pseudomonadati</taxon>
        <taxon>Planctomycetota</taxon>
        <taxon>Planctomycetia</taxon>
        <taxon>Planctomycetales</taxon>
        <taxon>Planctomycetaceae</taxon>
        <taxon>Schlesneria</taxon>
    </lineage>
</organism>
<name>A0A7C4QXJ6_9PLAN</name>
<evidence type="ECO:0000313" key="2">
    <source>
        <dbReference type="EMBL" id="HGT40930.1"/>
    </source>
</evidence>
<dbReference type="SUPFAM" id="SSF56281">
    <property type="entry name" value="Metallo-hydrolase/oxidoreductase"/>
    <property type="match status" value="1"/>
</dbReference>
<dbReference type="InterPro" id="IPR001279">
    <property type="entry name" value="Metallo-B-lactamas"/>
</dbReference>
<comment type="caution">
    <text evidence="2">The sequence shown here is derived from an EMBL/GenBank/DDBJ whole genome shotgun (WGS) entry which is preliminary data.</text>
</comment>
<evidence type="ECO:0000259" key="1">
    <source>
        <dbReference type="Pfam" id="PF12706"/>
    </source>
</evidence>
<dbReference type="InterPro" id="IPR036866">
    <property type="entry name" value="RibonucZ/Hydroxyglut_hydro"/>
</dbReference>
<dbReference type="PANTHER" id="PTHR46018:SF2">
    <property type="entry name" value="ZINC PHOSPHODIESTERASE ELAC PROTEIN 1"/>
    <property type="match status" value="1"/>
</dbReference>
<accession>A0A7C4QXJ6</accession>
<dbReference type="PANTHER" id="PTHR46018">
    <property type="entry name" value="ZINC PHOSPHODIESTERASE ELAC PROTEIN 1"/>
    <property type="match status" value="1"/>
</dbReference>
<feature type="domain" description="Metallo-beta-lactamase" evidence="1">
    <location>
        <begin position="32"/>
        <end position="212"/>
    </location>
</feature>
<protein>
    <submittedName>
        <fullName evidence="2">Metal-dependent hydrolase</fullName>
    </submittedName>
</protein>
<dbReference type="AlphaFoldDB" id="A0A7C4QXJ6"/>
<dbReference type="GO" id="GO:0042781">
    <property type="term" value="F:3'-tRNA processing endoribonuclease activity"/>
    <property type="evidence" value="ECO:0007669"/>
    <property type="project" value="TreeGrafter"/>
</dbReference>
<dbReference type="Pfam" id="PF12706">
    <property type="entry name" value="Lactamase_B_2"/>
    <property type="match status" value="1"/>
</dbReference>